<evidence type="ECO:0000256" key="1">
    <source>
        <dbReference type="SAM" id="Phobius"/>
    </source>
</evidence>
<dbReference type="AlphaFoldDB" id="A0AAV3YK64"/>
<dbReference type="Proteomes" id="UP000735302">
    <property type="component" value="Unassembled WGS sequence"/>
</dbReference>
<evidence type="ECO:0000313" key="2">
    <source>
        <dbReference type="EMBL" id="GFN83655.1"/>
    </source>
</evidence>
<evidence type="ECO:0000313" key="3">
    <source>
        <dbReference type="Proteomes" id="UP000735302"/>
    </source>
</evidence>
<reference evidence="2 3" key="1">
    <citation type="journal article" date="2021" name="Elife">
        <title>Chloroplast acquisition without the gene transfer in kleptoplastic sea slugs, Plakobranchus ocellatus.</title>
        <authorList>
            <person name="Maeda T."/>
            <person name="Takahashi S."/>
            <person name="Yoshida T."/>
            <person name="Shimamura S."/>
            <person name="Takaki Y."/>
            <person name="Nagai Y."/>
            <person name="Toyoda A."/>
            <person name="Suzuki Y."/>
            <person name="Arimoto A."/>
            <person name="Ishii H."/>
            <person name="Satoh N."/>
            <person name="Nishiyama T."/>
            <person name="Hasebe M."/>
            <person name="Maruyama T."/>
            <person name="Minagawa J."/>
            <person name="Obokata J."/>
            <person name="Shigenobu S."/>
        </authorList>
    </citation>
    <scope>NUCLEOTIDE SEQUENCE [LARGE SCALE GENOMIC DNA]</scope>
</reference>
<organism evidence="2 3">
    <name type="scientific">Plakobranchus ocellatus</name>
    <dbReference type="NCBI Taxonomy" id="259542"/>
    <lineage>
        <taxon>Eukaryota</taxon>
        <taxon>Metazoa</taxon>
        <taxon>Spiralia</taxon>
        <taxon>Lophotrochozoa</taxon>
        <taxon>Mollusca</taxon>
        <taxon>Gastropoda</taxon>
        <taxon>Heterobranchia</taxon>
        <taxon>Euthyneura</taxon>
        <taxon>Panpulmonata</taxon>
        <taxon>Sacoglossa</taxon>
        <taxon>Placobranchoidea</taxon>
        <taxon>Plakobranchidae</taxon>
        <taxon>Plakobranchus</taxon>
    </lineage>
</organism>
<proteinExistence type="predicted"/>
<name>A0AAV3YK64_9GAST</name>
<sequence>MRYGQQPNYDIEYDNNSDYDKNLLTHLMDGSVFMISHIEAPPAGPLCSATAPAATNKNTPSRIVLNFYWLISYLTAVMANQNFHLLVRRTRAITLPVALTGKSCRVQVPDSNMTVTGENQRILCLVISRKCQFDSFTRSPVEGEASMSVDSECAQRSEAFCRGFEPRHRALAWRKA</sequence>
<gene>
    <name evidence="2" type="ORF">PoB_001016100</name>
</gene>
<accession>A0AAV3YK64</accession>
<dbReference type="EMBL" id="BLXT01001211">
    <property type="protein sequence ID" value="GFN83655.1"/>
    <property type="molecule type" value="Genomic_DNA"/>
</dbReference>
<feature type="transmembrane region" description="Helical" evidence="1">
    <location>
        <begin position="67"/>
        <end position="87"/>
    </location>
</feature>
<comment type="caution">
    <text evidence="2">The sequence shown here is derived from an EMBL/GenBank/DDBJ whole genome shotgun (WGS) entry which is preliminary data.</text>
</comment>
<keyword evidence="3" id="KW-1185">Reference proteome</keyword>
<keyword evidence="1" id="KW-0472">Membrane</keyword>
<protein>
    <submittedName>
        <fullName evidence="2">Uncharacterized protein</fullName>
    </submittedName>
</protein>
<keyword evidence="1" id="KW-1133">Transmembrane helix</keyword>
<keyword evidence="1" id="KW-0812">Transmembrane</keyword>